<evidence type="ECO:0000259" key="2">
    <source>
        <dbReference type="PROSITE" id="PS00662"/>
    </source>
</evidence>
<reference evidence="3 4" key="1">
    <citation type="submission" date="2021-04" db="EMBL/GenBank/DDBJ databases">
        <title>The genome sequence of type strain Ideonella paludis KCTC 32238.</title>
        <authorList>
            <person name="Liu Y."/>
        </authorList>
    </citation>
    <scope>NUCLEOTIDE SEQUENCE [LARGE SCALE GENOMIC DNA]</scope>
    <source>
        <strain evidence="3 4">KCTC 32238</strain>
    </source>
</reference>
<dbReference type="EMBL" id="JAGQDG010000001">
    <property type="protein sequence ID" value="MBQ0934418.1"/>
    <property type="molecule type" value="Genomic_DNA"/>
</dbReference>
<accession>A0ABS5DTE8</accession>
<protein>
    <submittedName>
        <fullName evidence="3">PilT/PilU family type 4a pilus ATPase</fullName>
    </submittedName>
</protein>
<dbReference type="NCBIfam" id="TIGR01420">
    <property type="entry name" value="pilT_fam"/>
    <property type="match status" value="1"/>
</dbReference>
<dbReference type="InterPro" id="IPR050921">
    <property type="entry name" value="T4SS_GSP_E_ATPase"/>
</dbReference>
<keyword evidence="4" id="KW-1185">Reference proteome</keyword>
<evidence type="ECO:0000313" key="3">
    <source>
        <dbReference type="EMBL" id="MBQ0934418.1"/>
    </source>
</evidence>
<dbReference type="PROSITE" id="PS00662">
    <property type="entry name" value="T2SP_E"/>
    <property type="match status" value="1"/>
</dbReference>
<dbReference type="Proteomes" id="UP000672097">
    <property type="component" value="Unassembled WGS sequence"/>
</dbReference>
<comment type="similarity">
    <text evidence="1">Belongs to the GSP E family.</text>
</comment>
<dbReference type="InterPro" id="IPR001482">
    <property type="entry name" value="T2SS/T4SS_dom"/>
</dbReference>
<comment type="caution">
    <text evidence="3">The sequence shown here is derived from an EMBL/GenBank/DDBJ whole genome shotgun (WGS) entry which is preliminary data.</text>
</comment>
<organism evidence="3 4">
    <name type="scientific">Ideonella paludis</name>
    <dbReference type="NCBI Taxonomy" id="1233411"/>
    <lineage>
        <taxon>Bacteria</taxon>
        <taxon>Pseudomonadati</taxon>
        <taxon>Pseudomonadota</taxon>
        <taxon>Betaproteobacteria</taxon>
        <taxon>Burkholderiales</taxon>
        <taxon>Sphaerotilaceae</taxon>
        <taxon>Ideonella</taxon>
    </lineage>
</organism>
<dbReference type="PANTHER" id="PTHR30486:SF12">
    <property type="entry name" value="TYPE IV PILUS ATPASE PILU"/>
    <property type="match status" value="1"/>
</dbReference>
<dbReference type="InterPro" id="IPR006321">
    <property type="entry name" value="PilT/PilU"/>
</dbReference>
<name>A0ABS5DTE8_9BURK</name>
<dbReference type="PANTHER" id="PTHR30486">
    <property type="entry name" value="TWITCHING MOTILITY PROTEIN PILT"/>
    <property type="match status" value="1"/>
</dbReference>
<dbReference type="RefSeq" id="WP_210806246.1">
    <property type="nucleotide sequence ID" value="NZ_JAGQDG010000001.1"/>
</dbReference>
<gene>
    <name evidence="3" type="ORF">KAK11_03680</name>
</gene>
<proteinExistence type="inferred from homology"/>
<dbReference type="CDD" id="cd01131">
    <property type="entry name" value="PilT"/>
    <property type="match status" value="1"/>
</dbReference>
<evidence type="ECO:0000256" key="1">
    <source>
        <dbReference type="ARBA" id="ARBA00006611"/>
    </source>
</evidence>
<feature type="domain" description="Bacterial type II secretion system protein E" evidence="2">
    <location>
        <begin position="200"/>
        <end position="214"/>
    </location>
</feature>
<dbReference type="Pfam" id="PF00437">
    <property type="entry name" value="T2SSE"/>
    <property type="match status" value="1"/>
</dbReference>
<sequence length="378" mass="41986">MERDQASKFVSDLLRLLVTRSGSDLFLTADFPPAIKVDGKVTKVSPQPLSGAHTVALARALMNDRQAADFERTKECNFAISPQGIGRFRVSAFMQQGHVGLVLRTIPSQLPTIDDLGLPKILKDVAMTKRGLVIVVGATGSGKSTSLAAMVDWRNENAFDHIITVEDPVEFVHPHKNCVVTQREIGVDTDDWQVALKNSLRQAPDVILMGEIRDRETMELAINFAETGHLCMATLHANSANQALDRIINFFPDDRRAQMLMDLSLNLKGMISQRLLPRQEGKGRIAAVEIMLNTPLMSDLVFKGEVSEIKDLMKRSREQGMQTFDQSLFDLYEAHAVAYEDVLRNADSVNDLRLNIKLNSKRARVTDLAAGTEHLTIV</sequence>
<dbReference type="InterPro" id="IPR027417">
    <property type="entry name" value="P-loop_NTPase"/>
</dbReference>
<evidence type="ECO:0000313" key="4">
    <source>
        <dbReference type="Proteomes" id="UP000672097"/>
    </source>
</evidence>
<dbReference type="Gene3D" id="3.40.50.300">
    <property type="entry name" value="P-loop containing nucleotide triphosphate hydrolases"/>
    <property type="match status" value="1"/>
</dbReference>
<dbReference type="Gene3D" id="3.30.450.90">
    <property type="match status" value="1"/>
</dbReference>
<dbReference type="SUPFAM" id="SSF52540">
    <property type="entry name" value="P-loop containing nucleoside triphosphate hydrolases"/>
    <property type="match status" value="1"/>
</dbReference>